<reference evidence="1 2" key="1">
    <citation type="journal article" date="2018" name="PLoS Genet.">
        <title>Population sequencing reveals clonal diversity and ancestral inbreeding in the grapevine cultivar Chardonnay.</title>
        <authorList>
            <person name="Roach M.J."/>
            <person name="Johnson D.L."/>
            <person name="Bohlmann J."/>
            <person name="van Vuuren H.J."/>
            <person name="Jones S.J."/>
            <person name="Pretorius I.S."/>
            <person name="Schmidt S.A."/>
            <person name="Borneman A.R."/>
        </authorList>
    </citation>
    <scope>NUCLEOTIDE SEQUENCE [LARGE SCALE GENOMIC DNA]</scope>
    <source>
        <strain evidence="2">cv. Chardonnay</strain>
        <tissue evidence="1">Leaf</tissue>
    </source>
</reference>
<accession>A0A438EB31</accession>
<dbReference type="InterPro" id="IPR036691">
    <property type="entry name" value="Endo/exonu/phosph_ase_sf"/>
</dbReference>
<comment type="caution">
    <text evidence="1">The sequence shown here is derived from an EMBL/GenBank/DDBJ whole genome shotgun (WGS) entry which is preliminary data.</text>
</comment>
<organism evidence="1 2">
    <name type="scientific">Vitis vinifera</name>
    <name type="common">Grape</name>
    <dbReference type="NCBI Taxonomy" id="29760"/>
    <lineage>
        <taxon>Eukaryota</taxon>
        <taxon>Viridiplantae</taxon>
        <taxon>Streptophyta</taxon>
        <taxon>Embryophyta</taxon>
        <taxon>Tracheophyta</taxon>
        <taxon>Spermatophyta</taxon>
        <taxon>Magnoliopsida</taxon>
        <taxon>eudicotyledons</taxon>
        <taxon>Gunneridae</taxon>
        <taxon>Pentapetalae</taxon>
        <taxon>rosids</taxon>
        <taxon>Vitales</taxon>
        <taxon>Vitaceae</taxon>
        <taxon>Viteae</taxon>
        <taxon>Vitis</taxon>
    </lineage>
</organism>
<dbReference type="SUPFAM" id="SSF56219">
    <property type="entry name" value="DNase I-like"/>
    <property type="match status" value="1"/>
</dbReference>
<protein>
    <submittedName>
        <fullName evidence="1">Uncharacterized protein</fullName>
    </submittedName>
</protein>
<sequence length="246" mass="28351">MSQGVIHSLGVGRFLGWGAVNARGAAGGMVVFWDKRVLELVGLEVGIFSISCRFKNCEDGFMWFFTRVYGPTMKRFPSERSREGRLSGSMRRFSKVLDELALRDLPLQGGPYMWSGGLNGHPDGGGVRRGPIPFRFENMWLKEEGFKELLKGWWQGFNFSGSYSFVLSEKLKALKVKLKNWNKEVFGKVGVNLRMALGKVSFWDDQERQRTLNEQELEARKEAKEEFKKWAIMKEISWRQKSRQYG</sequence>
<gene>
    <name evidence="1" type="ORF">CK203_109634</name>
</gene>
<evidence type="ECO:0000313" key="1">
    <source>
        <dbReference type="EMBL" id="RVW44884.1"/>
    </source>
</evidence>
<dbReference type="EMBL" id="QGNW01001340">
    <property type="protein sequence ID" value="RVW44884.1"/>
    <property type="molecule type" value="Genomic_DNA"/>
</dbReference>
<dbReference type="Proteomes" id="UP000288805">
    <property type="component" value="Unassembled WGS sequence"/>
</dbReference>
<name>A0A438EB31_VITVI</name>
<evidence type="ECO:0000313" key="2">
    <source>
        <dbReference type="Proteomes" id="UP000288805"/>
    </source>
</evidence>
<proteinExistence type="predicted"/>
<dbReference type="AlphaFoldDB" id="A0A438EB31"/>